<reference evidence="1" key="1">
    <citation type="submission" date="2016-05" db="EMBL/GenBank/DDBJ databases">
        <authorList>
            <person name="Lavstsen T."/>
            <person name="Jespersen J.S."/>
        </authorList>
    </citation>
    <scope>NUCLEOTIDE SEQUENCE</scope>
    <source>
        <tissue evidence="1">Brain</tissue>
    </source>
</reference>
<accession>A0A1A8LN40</accession>
<dbReference type="AlphaFoldDB" id="A0A1A8LN40"/>
<evidence type="ECO:0000313" key="1">
    <source>
        <dbReference type="EMBL" id="SBR46260.1"/>
    </source>
</evidence>
<feature type="non-terminal residue" evidence="1">
    <location>
        <position position="73"/>
    </location>
</feature>
<feature type="non-terminal residue" evidence="1">
    <location>
        <position position="1"/>
    </location>
</feature>
<reference evidence="1" key="2">
    <citation type="submission" date="2016-06" db="EMBL/GenBank/DDBJ databases">
        <title>The genome of a short-lived fish provides insights into sex chromosome evolution and the genetic control of aging.</title>
        <authorList>
            <person name="Reichwald K."/>
            <person name="Felder M."/>
            <person name="Petzold A."/>
            <person name="Koch P."/>
            <person name="Groth M."/>
            <person name="Platzer M."/>
        </authorList>
    </citation>
    <scope>NUCLEOTIDE SEQUENCE</scope>
    <source>
        <tissue evidence="1">Brain</tissue>
    </source>
</reference>
<proteinExistence type="predicted"/>
<gene>
    <name evidence="1" type="primary">Nfu_g_1_016538</name>
</gene>
<organism evidence="1">
    <name type="scientific">Nothobranchius pienaari</name>
    <dbReference type="NCBI Taxonomy" id="704102"/>
    <lineage>
        <taxon>Eukaryota</taxon>
        <taxon>Metazoa</taxon>
        <taxon>Chordata</taxon>
        <taxon>Craniata</taxon>
        <taxon>Vertebrata</taxon>
        <taxon>Euteleostomi</taxon>
        <taxon>Actinopterygii</taxon>
        <taxon>Neopterygii</taxon>
        <taxon>Teleostei</taxon>
        <taxon>Neoteleostei</taxon>
        <taxon>Acanthomorphata</taxon>
        <taxon>Ovalentaria</taxon>
        <taxon>Atherinomorphae</taxon>
        <taxon>Cyprinodontiformes</taxon>
        <taxon>Nothobranchiidae</taxon>
        <taxon>Nothobranchius</taxon>
    </lineage>
</organism>
<name>A0A1A8LN40_9TELE</name>
<protein>
    <submittedName>
        <fullName evidence="1">Uncharacterized protein</fullName>
    </submittedName>
</protein>
<sequence>GGSWSVKCEEKSKKSGAPLAVLSRSSTTCSADMTATLDATAPTTAAKASHSRAKDYLESTRMAKTCPWSCQDS</sequence>
<dbReference type="EMBL" id="HAEF01008263">
    <property type="protein sequence ID" value="SBR46260.1"/>
    <property type="molecule type" value="Transcribed_RNA"/>
</dbReference>